<dbReference type="Gene3D" id="3.40.50.720">
    <property type="entry name" value="NAD(P)-binding Rossmann-like Domain"/>
    <property type="match status" value="3"/>
</dbReference>
<evidence type="ECO:0000256" key="9">
    <source>
        <dbReference type="SAM" id="Phobius"/>
    </source>
</evidence>
<keyword evidence="2" id="KW-0597">Phosphoprotein</keyword>
<dbReference type="Pfam" id="PF16197">
    <property type="entry name" value="KAsynt_C_assoc"/>
    <property type="match status" value="1"/>
</dbReference>
<evidence type="ECO:0000256" key="7">
    <source>
        <dbReference type="ARBA" id="ARBA00023315"/>
    </source>
</evidence>
<dbReference type="InterPro" id="IPR050091">
    <property type="entry name" value="PKS_NRPS_Biosynth_Enz"/>
</dbReference>
<dbReference type="InterPro" id="IPR036291">
    <property type="entry name" value="NAD(P)-bd_dom_sf"/>
</dbReference>
<dbReference type="SUPFAM" id="SSF50129">
    <property type="entry name" value="GroES-like"/>
    <property type="match status" value="1"/>
</dbReference>
<dbReference type="PROSITE" id="PS52019">
    <property type="entry name" value="PKS_MFAS_DH"/>
    <property type="match status" value="1"/>
</dbReference>
<evidence type="ECO:0000256" key="3">
    <source>
        <dbReference type="ARBA" id="ARBA00022679"/>
    </source>
</evidence>
<dbReference type="InterPro" id="IPR013968">
    <property type="entry name" value="PKS_KR"/>
</dbReference>
<feature type="region of interest" description="N-terminal hotdog fold" evidence="8">
    <location>
        <begin position="978"/>
        <end position="1110"/>
    </location>
</feature>
<evidence type="ECO:0000259" key="10">
    <source>
        <dbReference type="PROSITE" id="PS52004"/>
    </source>
</evidence>
<dbReference type="InterPro" id="IPR016036">
    <property type="entry name" value="Malonyl_transacylase_ACP-bd"/>
</dbReference>
<dbReference type="SUPFAM" id="SSF52151">
    <property type="entry name" value="FabD/lysophospholipase-like"/>
    <property type="match status" value="1"/>
</dbReference>
<accession>A0ABQ8NPF2</accession>
<proteinExistence type="predicted"/>
<evidence type="ECO:0000256" key="5">
    <source>
        <dbReference type="ARBA" id="ARBA00023002"/>
    </source>
</evidence>
<dbReference type="Gene3D" id="3.90.180.10">
    <property type="entry name" value="Medium-chain alcohol dehydrogenases, catalytic domain"/>
    <property type="match status" value="1"/>
</dbReference>
<dbReference type="PROSITE" id="PS52004">
    <property type="entry name" value="KS3_2"/>
    <property type="match status" value="1"/>
</dbReference>
<dbReference type="InterPro" id="IPR001227">
    <property type="entry name" value="Ac_transferase_dom_sf"/>
</dbReference>
<keyword evidence="6" id="KW-0511">Multifunctional enzyme</keyword>
<dbReference type="PROSITE" id="PS00606">
    <property type="entry name" value="KS3_1"/>
    <property type="match status" value="1"/>
</dbReference>
<dbReference type="SUPFAM" id="SSF51735">
    <property type="entry name" value="NAD(P)-binding Rossmann-fold domains"/>
    <property type="match status" value="3"/>
</dbReference>
<evidence type="ECO:0000256" key="8">
    <source>
        <dbReference type="PROSITE-ProRule" id="PRU01363"/>
    </source>
</evidence>
<evidence type="ECO:0000256" key="6">
    <source>
        <dbReference type="ARBA" id="ARBA00023268"/>
    </source>
</evidence>
<dbReference type="Proteomes" id="UP001059893">
    <property type="component" value="Unassembled WGS sequence"/>
</dbReference>
<dbReference type="EMBL" id="JABSND010000057">
    <property type="protein sequence ID" value="KAI6300139.1"/>
    <property type="molecule type" value="Genomic_DNA"/>
</dbReference>
<keyword evidence="4" id="KW-0521">NADP</keyword>
<dbReference type="InterPro" id="IPR020807">
    <property type="entry name" value="PKS_DH"/>
</dbReference>
<dbReference type="InterPro" id="IPR020841">
    <property type="entry name" value="PKS_Beta-ketoAc_synthase_dom"/>
</dbReference>
<dbReference type="InterPro" id="IPR042104">
    <property type="entry name" value="PKS_dehydratase_sf"/>
</dbReference>
<dbReference type="SMART" id="SM00829">
    <property type="entry name" value="PKS_ER"/>
    <property type="match status" value="1"/>
</dbReference>
<dbReference type="InterPro" id="IPR014030">
    <property type="entry name" value="Ketoacyl_synth_N"/>
</dbReference>
<keyword evidence="7" id="KW-0012">Acyltransferase</keyword>
<keyword evidence="3" id="KW-0808">Transferase</keyword>
<keyword evidence="9" id="KW-1133">Transmembrane helix</keyword>
<keyword evidence="9" id="KW-0472">Membrane</keyword>
<dbReference type="Gene3D" id="3.30.70.3290">
    <property type="match status" value="1"/>
</dbReference>
<dbReference type="Pfam" id="PF22621">
    <property type="entry name" value="CurL-like_PKS_C"/>
    <property type="match status" value="1"/>
</dbReference>
<dbReference type="Gene3D" id="3.40.366.10">
    <property type="entry name" value="Malonyl-Coenzyme A Acyl Carrier Protein, domain 2"/>
    <property type="match status" value="1"/>
</dbReference>
<keyword evidence="13" id="KW-1185">Reference proteome</keyword>
<dbReference type="Pfam" id="PF00107">
    <property type="entry name" value="ADH_zinc_N"/>
    <property type="match status" value="1"/>
</dbReference>
<dbReference type="Pfam" id="PF00109">
    <property type="entry name" value="ketoacyl-synt"/>
    <property type="match status" value="1"/>
</dbReference>
<organism evidence="12 13">
    <name type="scientific">Pyricularia grisea</name>
    <name type="common">Crabgrass-specific blast fungus</name>
    <name type="synonym">Magnaporthe grisea</name>
    <dbReference type="NCBI Taxonomy" id="148305"/>
    <lineage>
        <taxon>Eukaryota</taxon>
        <taxon>Fungi</taxon>
        <taxon>Dikarya</taxon>
        <taxon>Ascomycota</taxon>
        <taxon>Pezizomycotina</taxon>
        <taxon>Sordariomycetes</taxon>
        <taxon>Sordariomycetidae</taxon>
        <taxon>Magnaporthales</taxon>
        <taxon>Pyriculariaceae</taxon>
        <taxon>Pyricularia</taxon>
    </lineage>
</organism>
<dbReference type="CDD" id="cd05195">
    <property type="entry name" value="enoyl_red"/>
    <property type="match status" value="1"/>
</dbReference>
<feature type="transmembrane region" description="Helical" evidence="9">
    <location>
        <begin position="2051"/>
        <end position="2072"/>
    </location>
</feature>
<dbReference type="InterPro" id="IPR014043">
    <property type="entry name" value="Acyl_transferase_dom"/>
</dbReference>
<reference evidence="12" key="1">
    <citation type="submission" date="2021-01" db="EMBL/GenBank/DDBJ databases">
        <title>Deciphering the adaptive evolutionary patterns associated with biogeogrpahic diversity in the finger millet blast pathogen Magnaporthe oryzae in Eastern Africa.</title>
        <authorList>
            <person name="Onyema G."/>
            <person name="Shittu T.A."/>
            <person name="Dodsworth S."/>
            <person name="Devilliers S."/>
            <person name="Muthumeenakshi S."/>
            <person name="Sreenivasaprasad S."/>
        </authorList>
    </citation>
    <scope>NUCLEOTIDE SEQUENCE</scope>
    <source>
        <strain evidence="12">D15/s37</strain>
    </source>
</reference>
<keyword evidence="5" id="KW-0560">Oxidoreductase</keyword>
<name>A0ABQ8NPF2_PYRGI</name>
<keyword evidence="9" id="KW-0812">Transmembrane</keyword>
<dbReference type="InterPro" id="IPR049551">
    <property type="entry name" value="PKS_DH_C"/>
</dbReference>
<keyword evidence="1" id="KW-0596">Phosphopantetheine</keyword>
<feature type="active site" description="Proton acceptor; for dehydratase activity" evidence="8">
    <location>
        <position position="1010"/>
    </location>
</feature>
<dbReference type="CDD" id="cd00833">
    <property type="entry name" value="PKS"/>
    <property type="match status" value="1"/>
</dbReference>
<evidence type="ECO:0000256" key="4">
    <source>
        <dbReference type="ARBA" id="ARBA00022857"/>
    </source>
</evidence>
<dbReference type="InterPro" id="IPR013149">
    <property type="entry name" value="ADH-like_C"/>
</dbReference>
<dbReference type="Pfam" id="PF14765">
    <property type="entry name" value="PS-DH"/>
    <property type="match status" value="1"/>
</dbReference>
<dbReference type="InterPro" id="IPR049900">
    <property type="entry name" value="PKS_mFAS_DH"/>
</dbReference>
<evidence type="ECO:0000256" key="1">
    <source>
        <dbReference type="ARBA" id="ARBA00022450"/>
    </source>
</evidence>
<dbReference type="Gene3D" id="3.40.47.10">
    <property type="match status" value="1"/>
</dbReference>
<sequence length="2139" mass="229319">MMPPLHQCQEPIAITGAACRFAGEASSPEGLWEMLQNARTGRSIIPKDRWNAEDWYHPDPDRRGAIHTIHGCFLEEDVSLFDAPFFSITAKEAACMDPMKRLLLEVSYESLENAGIPVESLLDSQTGCYVGNMTNDYEMLSTRDPLDIGPVAASATSEAMTANRISWFYGLRGPSVTLDTACSSSLYALHLACQSLRAGETDMNLVGGVNLILHPNFMTQLSDMHMLSPEGISHSFDSRANGYARGEGIACLVVKRLSDAVRDGDNIRAVIRATGANADGRTPSITTPSADAQADLIRRTYAAAGLDLAGTQYFEAHGTGTLLGDPIEVSAIASTLGACRGPSDLPLYVGSIKGNVAHTEGCSGLAGVLKAVMCLENGVMVPTVGVQKVNPKLKLDEWRLALVPETMPWPTPGQRRVSVNSFGFGGANAHAILDDAYHYLLDRGIKGNHCTVAFPQADYSASDSGVSLGGSQDTPQSPESRCKVPLLLPFSAQHKSSLDRLVKGYHAAVGSAIAPEDPLFLQDLAYTLTQRRSQLELRTFAVADSARTLASKLNQGLAKATRASKLEGAVFVFTGQGAQWAGMGMDLLAANAGPARASLEETQRILVDLGCDWNVATELARPAAESNVDKPQYSQVLCTALQLALVDLLREWEIRPRATVGHSSGEIAAAYASGVLTHRDAVKIAYSRGICSAAVRQRGAMLAAGCSHEQALEYINRVCKGSRPGGVAVVACINSPDSVTLSGDWEVIDELAGVLVAEGRFARKLRVQTAYHSPHMEPLAQRYLDEMGLVETASLLTIPMFSSVTGRAVADSKELGPEYWVRNMCGTVRFSDALETLLTTSPNTGAESLNARWGPLLEIGPHGALQGPIGDILGASRSRTARDSSLLSVLSRGKSAVEAAMEAAGKLWSLGLPVNLSRVNGGSSDTVASTTDVAMGRLLTRPKLVPNLPSYPWHHARSYWCEGASARSARYPAGGPRTDLLGVATELFNPAEPVWRNHLRLSENPWIQDHCITGTVLYPAAGMLVMVMEGLNRLADGGREVRGFRFRSVSFERGLLVPSTADSSVETRLAMRPAAQADEWSFTIYSLTATTQPSWTRHCSGLVALEYAADLASGDLDEGNPHSEWNVLSRQFDQIHQSQDLEAVDVEEFYEGLSAVGMEYGPLFRNVTRLNSLAGSFTAVGDVQVPDTASSMPMNHEYPPAAIHPAALDSVFHLLLAAINDGTSLTEAAVPFYVDNLFVASAASGGQPATPGHIFRGFARRTSFNGRESVADLMVSDEKSPVPRIIARGFVARKIGKSHSSDAVSDSAGGPDDEGSSCASVVWKEDVCLCRSGDQSIPEGFDLDSYLVDWVDKLCFKQSGLDVLLVDPSSRCAHEMARRVGKRECGIRSIMLLATSESERTRLCRSEQGLGSKFQIQLLDRSNHELGNSVYDLVVEYGTNGSPLDLLDHLRTAVKPGGYLARVGPTEKRPAEYEEAELQDLVTLQGPDTTGLSIHRRVRPATTTELPKSVYLLTTEAKFSPDASSNMVTNMTSLLTSLGVLVELISVGPELGKLKGKHVISLVEAQRPWIVNWSEKDLTDFQSLMRVAPRHLFWVTRGGLMDGWSAPCGIEFAPTQGLLRVMRTEYPHVVLPHLDVSGALDIEESDAGARLLLDVWLETLAPASAVDGRASEMEFAEKNGRVYIPRLLAEKAADAVVDWAQGRRPAPSKGPLHCGVPLHLQMGPGDDEQAWIDDDRAALPLSDGEVQVGVSFVGLGGCDVLDDGTSRPGSEAVGIVERVASDVTTLRPGQTVMVLDMTQSCLRTHVTVQSFWCVPIPDGVEPSEAAGLGPLALIAAQYALTQVARLERGQRVLIHAAAGGLGQAAIQVATSLGAEIWATVSSPEKRDLLVQQYGIPKGCIFDSKTSGYAAGIAHATAGQGVDVVVGSRPDHATMASLECLADFGVYVDLSRGTTSSSSKIPASKSNASYCRLDVAKVLQARPTLAQALLAKAASFRHARPLTLYQASEARQALARLATRAHYGKIVLSLDKEAQVLSIPRPPPDLTLDPRGVYILAGGLGALGLSIAAMMLARGARHLVFLSRSGRTAQTAERLDRLVADNPGCKIETLRCNVCEEEQVRAAIDSVSSTREQPIKGIVQ</sequence>
<evidence type="ECO:0000313" key="12">
    <source>
        <dbReference type="EMBL" id="KAI6300139.1"/>
    </source>
</evidence>
<dbReference type="Pfam" id="PF21089">
    <property type="entry name" value="PKS_DH_N"/>
    <property type="match status" value="1"/>
</dbReference>
<dbReference type="SUPFAM" id="SSF55048">
    <property type="entry name" value="Probable ACP-binding domain of malonyl-CoA ACP transacylase"/>
    <property type="match status" value="1"/>
</dbReference>
<dbReference type="InterPro" id="IPR018201">
    <property type="entry name" value="Ketoacyl_synth_AS"/>
</dbReference>
<dbReference type="InterPro" id="IPR011032">
    <property type="entry name" value="GroES-like_sf"/>
</dbReference>
<feature type="domain" description="Ketosynthase family 3 (KS3)" evidence="10">
    <location>
        <begin position="9"/>
        <end position="435"/>
    </location>
</feature>
<dbReference type="SMART" id="SM00826">
    <property type="entry name" value="PKS_DH"/>
    <property type="match status" value="1"/>
</dbReference>
<dbReference type="SMART" id="SM00827">
    <property type="entry name" value="PKS_AT"/>
    <property type="match status" value="1"/>
</dbReference>
<dbReference type="SUPFAM" id="SSF53901">
    <property type="entry name" value="Thiolase-like"/>
    <property type="match status" value="1"/>
</dbReference>
<dbReference type="PANTHER" id="PTHR43775:SF29">
    <property type="entry name" value="ASPERFURANONE POLYKETIDE SYNTHASE AFOG-RELATED"/>
    <property type="match status" value="1"/>
</dbReference>
<evidence type="ECO:0000259" key="11">
    <source>
        <dbReference type="PROSITE" id="PS52019"/>
    </source>
</evidence>
<evidence type="ECO:0000256" key="2">
    <source>
        <dbReference type="ARBA" id="ARBA00022553"/>
    </source>
</evidence>
<dbReference type="Pfam" id="PF02801">
    <property type="entry name" value="Ketoacyl-synt_C"/>
    <property type="match status" value="1"/>
</dbReference>
<dbReference type="Pfam" id="PF08659">
    <property type="entry name" value="KR"/>
    <property type="match status" value="1"/>
</dbReference>
<comment type="caution">
    <text evidence="12">The sequence shown here is derived from an EMBL/GenBank/DDBJ whole genome shotgun (WGS) entry which is preliminary data.</text>
</comment>
<gene>
    <name evidence="12" type="ORF">MCOR33_004123</name>
</gene>
<dbReference type="InterPro" id="IPR016035">
    <property type="entry name" value="Acyl_Trfase/lysoPLipase"/>
</dbReference>
<dbReference type="PANTHER" id="PTHR43775">
    <property type="entry name" value="FATTY ACID SYNTHASE"/>
    <property type="match status" value="1"/>
</dbReference>
<protein>
    <submittedName>
        <fullName evidence="12">Type I Iterative PKS</fullName>
    </submittedName>
</protein>
<dbReference type="Gene3D" id="3.10.129.110">
    <property type="entry name" value="Polyketide synthase dehydratase"/>
    <property type="match status" value="1"/>
</dbReference>
<dbReference type="InterPro" id="IPR020843">
    <property type="entry name" value="ER"/>
</dbReference>
<dbReference type="InterPro" id="IPR016039">
    <property type="entry name" value="Thiolase-like"/>
</dbReference>
<dbReference type="InterPro" id="IPR049552">
    <property type="entry name" value="PKS_DH_N"/>
</dbReference>
<feature type="region of interest" description="C-terminal hotdog fold" evidence="8">
    <location>
        <begin position="1140"/>
        <end position="1301"/>
    </location>
</feature>
<feature type="active site" description="Proton donor; for dehydratase activity" evidence="8">
    <location>
        <position position="1209"/>
    </location>
</feature>
<dbReference type="Pfam" id="PF00698">
    <property type="entry name" value="Acyl_transf_1"/>
    <property type="match status" value="1"/>
</dbReference>
<feature type="domain" description="PKS/mFAS DH" evidence="11">
    <location>
        <begin position="978"/>
        <end position="1301"/>
    </location>
</feature>
<dbReference type="InterPro" id="IPR032821">
    <property type="entry name" value="PKS_assoc"/>
</dbReference>
<evidence type="ECO:0000313" key="13">
    <source>
        <dbReference type="Proteomes" id="UP001059893"/>
    </source>
</evidence>
<dbReference type="InterPro" id="IPR014031">
    <property type="entry name" value="Ketoacyl_synth_C"/>
</dbReference>
<dbReference type="SMART" id="SM00825">
    <property type="entry name" value="PKS_KS"/>
    <property type="match status" value="1"/>
</dbReference>